<dbReference type="NCBIfam" id="TIGR00756">
    <property type="entry name" value="PPR"/>
    <property type="match status" value="3"/>
</dbReference>
<proteinExistence type="predicted"/>
<feature type="repeat" description="PPR" evidence="2">
    <location>
        <begin position="59"/>
        <end position="93"/>
    </location>
</feature>
<dbReference type="PANTHER" id="PTHR47926:SF537">
    <property type="entry name" value="PENTACOTRIPEPTIDE-REPEAT REGION OF PRORP DOMAIN-CONTAINING PROTEIN"/>
    <property type="match status" value="1"/>
</dbReference>
<dbReference type="InterPro" id="IPR011990">
    <property type="entry name" value="TPR-like_helical_dom_sf"/>
</dbReference>
<dbReference type="PROSITE" id="PS51375">
    <property type="entry name" value="PPR"/>
    <property type="match status" value="4"/>
</dbReference>
<comment type="caution">
    <text evidence="4">The sequence shown here is derived from an EMBL/GenBank/DDBJ whole genome shotgun (WGS) entry which is preliminary data.</text>
</comment>
<keyword evidence="3" id="KW-0732">Signal</keyword>
<evidence type="ECO:0000256" key="3">
    <source>
        <dbReference type="SAM" id="SignalP"/>
    </source>
</evidence>
<dbReference type="GO" id="GO:0003723">
    <property type="term" value="F:RNA binding"/>
    <property type="evidence" value="ECO:0007669"/>
    <property type="project" value="InterPro"/>
</dbReference>
<feature type="repeat" description="PPR" evidence="2">
    <location>
        <begin position="320"/>
        <end position="354"/>
    </location>
</feature>
<feature type="signal peptide" evidence="3">
    <location>
        <begin position="1"/>
        <end position="22"/>
    </location>
</feature>
<name>A0A438EW23_VITVI</name>
<evidence type="ECO:0000256" key="2">
    <source>
        <dbReference type="PROSITE-ProRule" id="PRU00708"/>
    </source>
</evidence>
<dbReference type="FunFam" id="1.25.40.10:FF:000242">
    <property type="entry name" value="Pentatricopeptide repeat-containing protein"/>
    <property type="match status" value="1"/>
</dbReference>
<accession>A0A438EW23</accession>
<dbReference type="InterPro" id="IPR046848">
    <property type="entry name" value="E_motif"/>
</dbReference>
<dbReference type="InterPro" id="IPR046960">
    <property type="entry name" value="PPR_At4g14850-like_plant"/>
</dbReference>
<feature type="repeat" description="PPR" evidence="2">
    <location>
        <begin position="136"/>
        <end position="170"/>
    </location>
</feature>
<dbReference type="InterPro" id="IPR002885">
    <property type="entry name" value="PPR_rpt"/>
</dbReference>
<evidence type="ECO:0000256" key="1">
    <source>
        <dbReference type="ARBA" id="ARBA00022737"/>
    </source>
</evidence>
<dbReference type="EMBL" id="QGNW01001176">
    <property type="protein sequence ID" value="RVW51883.1"/>
    <property type="molecule type" value="Genomic_DNA"/>
</dbReference>
<reference evidence="4 5" key="1">
    <citation type="journal article" date="2018" name="PLoS Genet.">
        <title>Population sequencing reveals clonal diversity and ancestral inbreeding in the grapevine cultivar Chardonnay.</title>
        <authorList>
            <person name="Roach M.J."/>
            <person name="Johnson D.L."/>
            <person name="Bohlmann J."/>
            <person name="van Vuuren H.J."/>
            <person name="Jones S.J."/>
            <person name="Pretorius I.S."/>
            <person name="Schmidt S.A."/>
            <person name="Borneman A.R."/>
        </authorList>
    </citation>
    <scope>NUCLEOTIDE SEQUENCE [LARGE SCALE GENOMIC DNA]</scope>
    <source>
        <strain evidence="5">cv. Chardonnay</strain>
        <tissue evidence="4">Leaf</tissue>
    </source>
</reference>
<dbReference type="Pfam" id="PF01535">
    <property type="entry name" value="PPR"/>
    <property type="match status" value="4"/>
</dbReference>
<feature type="chain" id="PRO_5019580499" evidence="3">
    <location>
        <begin position="23"/>
        <end position="552"/>
    </location>
</feature>
<dbReference type="Pfam" id="PF20431">
    <property type="entry name" value="E_motif"/>
    <property type="match status" value="1"/>
</dbReference>
<gene>
    <name evidence="4" type="primary">PCMP-H43_0</name>
    <name evidence="4" type="ORF">CK203_068044</name>
</gene>
<dbReference type="GO" id="GO:0009451">
    <property type="term" value="P:RNA modification"/>
    <property type="evidence" value="ECO:0007669"/>
    <property type="project" value="InterPro"/>
</dbReference>
<dbReference type="Gene3D" id="1.25.40.10">
    <property type="entry name" value="Tetratricopeptide repeat domain"/>
    <property type="match status" value="4"/>
</dbReference>
<dbReference type="Pfam" id="PF13041">
    <property type="entry name" value="PPR_2"/>
    <property type="match status" value="2"/>
</dbReference>
<evidence type="ECO:0000313" key="4">
    <source>
        <dbReference type="EMBL" id="RVW51883.1"/>
    </source>
</evidence>
<keyword evidence="1" id="KW-0677">Repeat</keyword>
<protein>
    <submittedName>
        <fullName evidence="4">Pentatricopeptide repeat-containing protein</fullName>
    </submittedName>
</protein>
<dbReference type="Proteomes" id="UP000288805">
    <property type="component" value="Unassembled WGS sequence"/>
</dbReference>
<dbReference type="PANTHER" id="PTHR47926">
    <property type="entry name" value="PENTATRICOPEPTIDE REPEAT-CONTAINING PROTEIN"/>
    <property type="match status" value="1"/>
</dbReference>
<dbReference type="AlphaFoldDB" id="A0A438EW23"/>
<organism evidence="4 5">
    <name type="scientific">Vitis vinifera</name>
    <name type="common">Grape</name>
    <dbReference type="NCBI Taxonomy" id="29760"/>
    <lineage>
        <taxon>Eukaryota</taxon>
        <taxon>Viridiplantae</taxon>
        <taxon>Streptophyta</taxon>
        <taxon>Embryophyta</taxon>
        <taxon>Tracheophyta</taxon>
        <taxon>Spermatophyta</taxon>
        <taxon>Magnoliopsida</taxon>
        <taxon>eudicotyledons</taxon>
        <taxon>Gunneridae</taxon>
        <taxon>Pentapetalae</taxon>
        <taxon>rosids</taxon>
        <taxon>Vitales</taxon>
        <taxon>Vitaceae</taxon>
        <taxon>Viteae</taxon>
        <taxon>Vitis</taxon>
    </lineage>
</organism>
<evidence type="ECO:0000313" key="5">
    <source>
        <dbReference type="Proteomes" id="UP000288805"/>
    </source>
</evidence>
<feature type="repeat" description="PPR" evidence="2">
    <location>
        <begin position="219"/>
        <end position="253"/>
    </location>
</feature>
<sequence length="552" mass="61822">MVMLLSLLRTATSLTQIHQIHAQTLIHGLPLQTHLIPKLIDLHSIDYARFVLDQTPSPTDFSWNSLIRAYTVHGSPQNSLFLYLKMLRSSTKPSNFTFPFVLKACSTLGSVLEDMYCKCFRLDSARNFWDDMGFRDEVSWNSIISGYVQWGQVEKARDLFEEMPMRRNVLMRSNPMQQQWCVYCLPVQLSVIMRLEDMYSKCGDVEKAWRIFDGVSCKNLPSWNAIITGCVQGGLLEEAIDLYRHMKAQSVKPNEITLVNVLSACAGLGALELGREVHLYLGRNGLDLNVILATALVDMYAKCGKIDDACLIFVKTSEKDVALWNAMILGLAYHGDGRDSLAVFSQMVRAGVQPNDVTFIGVLSACNHSGLVEEGRVQFSSMADKHGLSPKLEHYACMVDLLGRAGISKKHMNCETIMASQDPNIGFCILLSNIYASSGRWKDVARVRRQVKEKRIKKPSGCSWVEVDGVVHRFVVEDTTHLKSGEIYGAYEILVNHLKAEGLVLPKGNEVSTLDCSCSITDFGGHTHKKHKWPGFMVMQSNSIVPCLWIDG</sequence>